<dbReference type="EMBL" id="JAKUCV010002307">
    <property type="protein sequence ID" value="KAJ4843164.1"/>
    <property type="molecule type" value="Genomic_DNA"/>
</dbReference>
<comment type="caution">
    <text evidence="2">The sequence shown here is derived from an EMBL/GenBank/DDBJ whole genome shotgun (WGS) entry which is preliminary data.</text>
</comment>
<gene>
    <name evidence="2" type="ORF">Tsubulata_018591</name>
</gene>
<evidence type="ECO:0008006" key="4">
    <source>
        <dbReference type="Google" id="ProtNLM"/>
    </source>
</evidence>
<protein>
    <recommendedName>
        <fullName evidence="4">HMA domain-containing protein</fullName>
    </recommendedName>
</protein>
<evidence type="ECO:0000313" key="2">
    <source>
        <dbReference type="EMBL" id="KAJ4843164.1"/>
    </source>
</evidence>
<feature type="transmembrane region" description="Helical" evidence="1">
    <location>
        <begin position="6"/>
        <end position="24"/>
    </location>
</feature>
<organism evidence="2 3">
    <name type="scientific">Turnera subulata</name>
    <dbReference type="NCBI Taxonomy" id="218843"/>
    <lineage>
        <taxon>Eukaryota</taxon>
        <taxon>Viridiplantae</taxon>
        <taxon>Streptophyta</taxon>
        <taxon>Embryophyta</taxon>
        <taxon>Tracheophyta</taxon>
        <taxon>Spermatophyta</taxon>
        <taxon>Magnoliopsida</taxon>
        <taxon>eudicotyledons</taxon>
        <taxon>Gunneridae</taxon>
        <taxon>Pentapetalae</taxon>
        <taxon>rosids</taxon>
        <taxon>fabids</taxon>
        <taxon>Malpighiales</taxon>
        <taxon>Passifloraceae</taxon>
        <taxon>Turnera</taxon>
    </lineage>
</organism>
<dbReference type="AlphaFoldDB" id="A0A9Q0JIS3"/>
<sequence>MCKDDIELVTLLLLYMNIAMCLVIEQDMALGNRSKMELSKIGFKKSKGMLHPGTSLASFESLSLPLVQEVVLSADIGCARCQQRVADIMSRMSETESVTINVLEKKVTLTCRYPGVKVPTSRVAAYRNPLRKIAMMKRIFRSSCSR</sequence>
<accession>A0A9Q0JIS3</accession>
<keyword evidence="1" id="KW-0812">Transmembrane</keyword>
<evidence type="ECO:0000256" key="1">
    <source>
        <dbReference type="SAM" id="Phobius"/>
    </source>
</evidence>
<dbReference type="PANTHER" id="PTHR47294">
    <property type="entry name" value="OS08G0431150 PROTEIN"/>
    <property type="match status" value="1"/>
</dbReference>
<keyword evidence="1" id="KW-0472">Membrane</keyword>
<name>A0A9Q0JIS3_9ROSI</name>
<evidence type="ECO:0000313" key="3">
    <source>
        <dbReference type="Proteomes" id="UP001141552"/>
    </source>
</evidence>
<dbReference type="Proteomes" id="UP001141552">
    <property type="component" value="Unassembled WGS sequence"/>
</dbReference>
<dbReference type="GO" id="GO:0046872">
    <property type="term" value="F:metal ion binding"/>
    <property type="evidence" value="ECO:0007669"/>
    <property type="project" value="InterPro"/>
</dbReference>
<dbReference type="PANTHER" id="PTHR47294:SF6">
    <property type="entry name" value="HMA DOMAIN-CONTAINING PROTEIN"/>
    <property type="match status" value="1"/>
</dbReference>
<dbReference type="OrthoDB" id="1649273at2759"/>
<dbReference type="SUPFAM" id="SSF55008">
    <property type="entry name" value="HMA, heavy metal-associated domain"/>
    <property type="match status" value="1"/>
</dbReference>
<reference evidence="2" key="1">
    <citation type="submission" date="2022-02" db="EMBL/GenBank/DDBJ databases">
        <authorList>
            <person name="Henning P.M."/>
            <person name="McCubbin A.G."/>
            <person name="Shore J.S."/>
        </authorList>
    </citation>
    <scope>NUCLEOTIDE SEQUENCE</scope>
    <source>
        <strain evidence="2">F60SS</strain>
        <tissue evidence="2">Leaves</tissue>
    </source>
</reference>
<keyword evidence="1" id="KW-1133">Transmembrane helix</keyword>
<proteinExistence type="predicted"/>
<keyword evidence="3" id="KW-1185">Reference proteome</keyword>
<reference evidence="2" key="2">
    <citation type="journal article" date="2023" name="Plants (Basel)">
        <title>Annotation of the Turnera subulata (Passifloraceae) Draft Genome Reveals the S-Locus Evolved after the Divergence of Turneroideae from Passifloroideae in a Stepwise Manner.</title>
        <authorList>
            <person name="Henning P.M."/>
            <person name="Roalson E.H."/>
            <person name="Mir W."/>
            <person name="McCubbin A.G."/>
            <person name="Shore J.S."/>
        </authorList>
    </citation>
    <scope>NUCLEOTIDE SEQUENCE</scope>
    <source>
        <strain evidence="2">F60SS</strain>
    </source>
</reference>
<dbReference type="InterPro" id="IPR036163">
    <property type="entry name" value="HMA_dom_sf"/>
</dbReference>